<evidence type="ECO:0000256" key="1">
    <source>
        <dbReference type="ARBA" id="ARBA00004308"/>
    </source>
</evidence>
<comment type="similarity">
    <text evidence="2 6">Belongs to the adaptor complexes large subunit family.</text>
</comment>
<dbReference type="GO" id="GO:0016192">
    <property type="term" value="P:vesicle-mediated transport"/>
    <property type="evidence" value="ECO:0007669"/>
    <property type="project" value="InterPro"/>
</dbReference>
<dbReference type="InterPro" id="IPR011989">
    <property type="entry name" value="ARM-like"/>
</dbReference>
<dbReference type="SUPFAM" id="SSF48371">
    <property type="entry name" value="ARM repeat"/>
    <property type="match status" value="1"/>
</dbReference>
<dbReference type="InterPro" id="IPR016024">
    <property type="entry name" value="ARM-type_fold"/>
</dbReference>
<dbReference type="InterPro" id="IPR002553">
    <property type="entry name" value="Clathrin/coatomer_adapt-like_N"/>
</dbReference>
<accession>A0AAF0JCR2</accession>
<dbReference type="EMBL" id="CP118375">
    <property type="protein sequence ID" value="WFD41640.1"/>
    <property type="molecule type" value="Genomic_DNA"/>
</dbReference>
<dbReference type="Gene3D" id="1.25.10.10">
    <property type="entry name" value="Leucine-rich Repeat Variant"/>
    <property type="match status" value="1"/>
</dbReference>
<dbReference type="InterPro" id="IPR016342">
    <property type="entry name" value="AP_complex_bsu_1_2_4"/>
</dbReference>
<evidence type="ECO:0000313" key="8">
    <source>
        <dbReference type="EMBL" id="WFD41640.1"/>
    </source>
</evidence>
<evidence type="ECO:0000259" key="7">
    <source>
        <dbReference type="Pfam" id="PF01602"/>
    </source>
</evidence>
<dbReference type="Proteomes" id="UP001214628">
    <property type="component" value="Chromosome 1"/>
</dbReference>
<dbReference type="Pfam" id="PF01602">
    <property type="entry name" value="Adaptin_N"/>
    <property type="match status" value="1"/>
</dbReference>
<evidence type="ECO:0000313" key="9">
    <source>
        <dbReference type="Proteomes" id="UP001214628"/>
    </source>
</evidence>
<evidence type="ECO:0000256" key="2">
    <source>
        <dbReference type="ARBA" id="ARBA00006613"/>
    </source>
</evidence>
<protein>
    <recommendedName>
        <fullName evidence="6">AP complex subunit beta</fullName>
    </recommendedName>
</protein>
<dbReference type="GO" id="GO:0006886">
    <property type="term" value="P:intracellular protein transport"/>
    <property type="evidence" value="ECO:0007669"/>
    <property type="project" value="InterPro"/>
</dbReference>
<name>A0AAF0JCR2_9BASI</name>
<dbReference type="GO" id="GO:0030276">
    <property type="term" value="F:clathrin binding"/>
    <property type="evidence" value="ECO:0007669"/>
    <property type="project" value="InterPro"/>
</dbReference>
<dbReference type="AlphaFoldDB" id="A0AAF0JCR2"/>
<dbReference type="PIRSF" id="PIRSF002291">
    <property type="entry name" value="AP_complex_beta"/>
    <property type="match status" value="1"/>
</dbReference>
<evidence type="ECO:0000256" key="5">
    <source>
        <dbReference type="ARBA" id="ARBA00023136"/>
    </source>
</evidence>
<dbReference type="GO" id="GO:0012505">
    <property type="term" value="C:endomembrane system"/>
    <property type="evidence" value="ECO:0007669"/>
    <property type="project" value="UniProtKB-SubCell"/>
</dbReference>
<feature type="domain" description="Clathrin/coatomer adaptor adaptin-like N-terminal" evidence="7">
    <location>
        <begin position="76"/>
        <end position="505"/>
    </location>
</feature>
<dbReference type="InterPro" id="IPR026739">
    <property type="entry name" value="AP_beta"/>
</dbReference>
<reference evidence="8" key="1">
    <citation type="submission" date="2023-02" db="EMBL/GenBank/DDBJ databases">
        <title>Mating type loci evolution in Malassezia.</title>
        <authorList>
            <person name="Coelho M.A."/>
        </authorList>
    </citation>
    <scope>NUCLEOTIDE SEQUENCE</scope>
    <source>
        <strain evidence="8">CBS 14136</strain>
    </source>
</reference>
<keyword evidence="9" id="KW-1185">Reference proteome</keyword>
<evidence type="ECO:0000256" key="3">
    <source>
        <dbReference type="ARBA" id="ARBA00022448"/>
    </source>
</evidence>
<keyword evidence="3 6" id="KW-0813">Transport</keyword>
<organism evidence="8 9">
    <name type="scientific">Malassezia psittaci</name>
    <dbReference type="NCBI Taxonomy" id="1821823"/>
    <lineage>
        <taxon>Eukaryota</taxon>
        <taxon>Fungi</taxon>
        <taxon>Dikarya</taxon>
        <taxon>Basidiomycota</taxon>
        <taxon>Ustilaginomycotina</taxon>
        <taxon>Malasseziomycetes</taxon>
        <taxon>Malasseziales</taxon>
        <taxon>Malasseziaceae</taxon>
        <taxon>Malassezia</taxon>
    </lineage>
</organism>
<dbReference type="GO" id="GO:0030117">
    <property type="term" value="C:membrane coat"/>
    <property type="evidence" value="ECO:0007669"/>
    <property type="project" value="InterPro"/>
</dbReference>
<proteinExistence type="inferred from homology"/>
<keyword evidence="4 6" id="KW-0653">Protein transport</keyword>
<comment type="function">
    <text evidence="6">Adaptins are components of the adaptor complexes which link clathrin to receptors in coated vesicles. Clathrin-associated protein complexes are believed to interact with the cytoplasmic tails of membrane proteins, leading to their selection and concentration.</text>
</comment>
<gene>
    <name evidence="8" type="ORF">MPSI1_000271</name>
</gene>
<comment type="subcellular location">
    <subcellularLocation>
        <location evidence="1">Endomembrane system</location>
    </subcellularLocation>
</comment>
<keyword evidence="5 6" id="KW-0472">Membrane</keyword>
<sequence>MAEVGHEDRCFQHASVEELRTEMSDDRKGKSLPRKRAALKTIIANATMGRDMRSLFPEVIDCMDIPALDVKRMVSIRALALRSMSYVPEVTVMQAMANLLGNAVNDKDISVRRTAVLCIAKLHKFDSSLVDNYDFLKILKAKLLDDSVAVASSASLALYEILEHTEKTQFTLDFKTAEKLASKMTQLTDWEQTSVLELLLFCVPQTTFEAETLSKQVSVGLKQSLASSVLAATKVLLYLMNYISNEKACDIACRKISDALVSLLTFPAEIQYVALRNILLIIQRRPQVLYKDVHYFFRMQNDPSYLKLTKLEVICRMVQDVDVMQVLPQLKAHALDSDINFARKAINTMGRIALRLETAASPYTMALCELVDTGKDYVVPEVMVIAKDILRKYPNQHQALLNCLFTFYKPPEEPLAKLATIWILGQYAERIEGSEELLEDFLYRFLEETAELQLAMLTATVKLFLKKPSKGDALVPKVLNWATQEVQNPDCRDRGHMYWRLLSTKADIAKKVILADLPVIDSQQEKMENLILDQLLLQSSSLASIYHQNPKSFIRNAKDRYLANSDALSVEARRNASKHLYERPNILPSLRTTSLPMPLAPVSVSMSMGLEQPLTDVDSLATPNESILSDLSPSAMDDTSLTPTSAAEISYARASDGPLLGTLI</sequence>
<evidence type="ECO:0000256" key="6">
    <source>
        <dbReference type="PIRNR" id="PIRNR002291"/>
    </source>
</evidence>
<dbReference type="PANTHER" id="PTHR11134">
    <property type="entry name" value="ADAPTOR COMPLEX SUBUNIT BETA FAMILY MEMBER"/>
    <property type="match status" value="1"/>
</dbReference>
<evidence type="ECO:0000256" key="4">
    <source>
        <dbReference type="ARBA" id="ARBA00022927"/>
    </source>
</evidence>